<feature type="transmembrane region" description="Helical" evidence="1">
    <location>
        <begin position="181"/>
        <end position="196"/>
    </location>
</feature>
<protein>
    <recommendedName>
        <fullName evidence="4">DUF308 domain-containing protein</fullName>
    </recommendedName>
</protein>
<feature type="transmembrane region" description="Helical" evidence="1">
    <location>
        <begin position="141"/>
        <end position="161"/>
    </location>
</feature>
<dbReference type="Pfam" id="PF03729">
    <property type="entry name" value="DUF308"/>
    <property type="match status" value="1"/>
</dbReference>
<dbReference type="Proteomes" id="UP000281771">
    <property type="component" value="Unassembled WGS sequence"/>
</dbReference>
<gene>
    <name evidence="2" type="ORF">EII38_02035</name>
</gene>
<feature type="transmembrane region" description="Helical" evidence="1">
    <location>
        <begin position="7"/>
        <end position="28"/>
    </location>
</feature>
<sequence>MRERYESWIYYVVGFALAILGIFFLYLQEKFSNFLFALGGVFLLIQTVLSTIHLLKSKEKIILFRLLFRLVIGLLLVTSPWLSTALFANLIAIYQMMVGIFLLIHSWIAFSNRLSGRWVSLVDGSLHILFGISVLGNEETFLPSLYSLVGLYLIFLGLSSFRDGLEFDWGKQMTKFRRKRINLPIIVTALVPMFALDKVNQYLNPDTSQSFFLGDKERPVDLEIWVHTARKGFERMGHVDFALDGKIYSYGNHDVESHRLFEAIGDGILMTMPVENYKQSLMADSWRAVFGYGLVLSAEEKGAVQARLDKILSDARDFPLKTEKQKNSYLGGMIKKYGAQAYKFQTGRYKTYFVMTTNCVQLVDDVVAGTGMDILDNHGILTPGAYQTYLEKEFRNPNSRVVSQMVIGKQEN</sequence>
<keyword evidence="1" id="KW-0472">Membrane</keyword>
<feature type="transmembrane region" description="Helical" evidence="1">
    <location>
        <begin position="87"/>
        <end position="110"/>
    </location>
</feature>
<feature type="transmembrane region" description="Helical" evidence="1">
    <location>
        <begin position="34"/>
        <end position="55"/>
    </location>
</feature>
<keyword evidence="3" id="KW-1185">Reference proteome</keyword>
<accession>A0A3P1VFQ0</accession>
<proteinExistence type="predicted"/>
<name>A0A3P1VFQ0_9STRE</name>
<comment type="caution">
    <text evidence="2">The sequence shown here is derived from an EMBL/GenBank/DDBJ whole genome shotgun (WGS) entry which is preliminary data.</text>
</comment>
<reference evidence="2 3" key="1">
    <citation type="submission" date="2018-11" db="EMBL/GenBank/DDBJ databases">
        <title>Genomes From Bacteria Associated with the Canine Oral Cavity: a Test Case for Automated Genome-Based Taxonomic Assignment.</title>
        <authorList>
            <person name="Coil D.A."/>
            <person name="Jospin G."/>
            <person name="Darling A.E."/>
            <person name="Wallis C."/>
            <person name="Davis I.J."/>
            <person name="Harris S."/>
            <person name="Eisen J.A."/>
            <person name="Holcombe L.J."/>
            <person name="O'Flynn C."/>
        </authorList>
    </citation>
    <scope>NUCLEOTIDE SEQUENCE [LARGE SCALE GENOMIC DNA]</scope>
    <source>
        <strain evidence="2 3">OH4621_COT-116</strain>
    </source>
</reference>
<evidence type="ECO:0000313" key="2">
    <source>
        <dbReference type="EMBL" id="RRD32537.1"/>
    </source>
</evidence>
<dbReference type="RefSeq" id="WP_124775607.1">
    <property type="nucleotide sequence ID" value="NZ_RQZA01000001.1"/>
</dbReference>
<keyword evidence="1" id="KW-0812">Transmembrane</keyword>
<evidence type="ECO:0000313" key="3">
    <source>
        <dbReference type="Proteomes" id="UP000281771"/>
    </source>
</evidence>
<evidence type="ECO:0008006" key="4">
    <source>
        <dbReference type="Google" id="ProtNLM"/>
    </source>
</evidence>
<feature type="transmembrane region" description="Helical" evidence="1">
    <location>
        <begin position="117"/>
        <end position="135"/>
    </location>
</feature>
<dbReference type="AlphaFoldDB" id="A0A3P1VFQ0"/>
<evidence type="ECO:0000256" key="1">
    <source>
        <dbReference type="SAM" id="Phobius"/>
    </source>
</evidence>
<keyword evidence="1" id="KW-1133">Transmembrane helix</keyword>
<feature type="transmembrane region" description="Helical" evidence="1">
    <location>
        <begin position="62"/>
        <end position="81"/>
    </location>
</feature>
<dbReference type="InterPro" id="IPR005325">
    <property type="entry name" value="DUF308_memb"/>
</dbReference>
<dbReference type="STRING" id="1123309.GCA_000377005_01618"/>
<organism evidence="2 3">
    <name type="scientific">Streptococcus minor</name>
    <dbReference type="NCBI Taxonomy" id="229549"/>
    <lineage>
        <taxon>Bacteria</taxon>
        <taxon>Bacillati</taxon>
        <taxon>Bacillota</taxon>
        <taxon>Bacilli</taxon>
        <taxon>Lactobacillales</taxon>
        <taxon>Streptococcaceae</taxon>
        <taxon>Streptococcus</taxon>
    </lineage>
</organism>
<dbReference type="EMBL" id="RQZA01000001">
    <property type="protein sequence ID" value="RRD32537.1"/>
    <property type="molecule type" value="Genomic_DNA"/>
</dbReference>